<gene>
    <name evidence="9" type="ORF">PHPALM_17050</name>
</gene>
<evidence type="ECO:0000259" key="8">
    <source>
        <dbReference type="PROSITE" id="PS50994"/>
    </source>
</evidence>
<dbReference type="GO" id="GO:0015074">
    <property type="term" value="P:DNA integration"/>
    <property type="evidence" value="ECO:0007669"/>
    <property type="project" value="InterPro"/>
</dbReference>
<dbReference type="InterPro" id="IPR041373">
    <property type="entry name" value="RT_RNaseH"/>
</dbReference>
<evidence type="ECO:0000313" key="9">
    <source>
        <dbReference type="EMBL" id="POM67010.1"/>
    </source>
</evidence>
<dbReference type="PANTHER" id="PTHR37984:SF5">
    <property type="entry name" value="PROTEIN NYNRIN-LIKE"/>
    <property type="match status" value="1"/>
</dbReference>
<evidence type="ECO:0000256" key="6">
    <source>
        <dbReference type="ARBA" id="ARBA00022918"/>
    </source>
</evidence>
<feature type="domain" description="Integrase catalytic" evidence="8">
    <location>
        <begin position="466"/>
        <end position="627"/>
    </location>
</feature>
<dbReference type="SUPFAM" id="SSF56672">
    <property type="entry name" value="DNA/RNA polymerases"/>
    <property type="match status" value="1"/>
</dbReference>
<dbReference type="InterPro" id="IPR043502">
    <property type="entry name" value="DNA/RNA_pol_sf"/>
</dbReference>
<proteinExistence type="predicted"/>
<dbReference type="InterPro" id="IPR036397">
    <property type="entry name" value="RNaseH_sf"/>
</dbReference>
<keyword evidence="2" id="KW-0548">Nucleotidyltransferase</keyword>
<dbReference type="GO" id="GO:0003824">
    <property type="term" value="F:catalytic activity"/>
    <property type="evidence" value="ECO:0007669"/>
    <property type="project" value="UniProtKB-KW"/>
</dbReference>
<keyword evidence="5" id="KW-0378">Hydrolase</keyword>
<keyword evidence="10" id="KW-1185">Reference proteome</keyword>
<evidence type="ECO:0000259" key="7">
    <source>
        <dbReference type="PROSITE" id="PS50878"/>
    </source>
</evidence>
<dbReference type="Gene3D" id="3.30.420.10">
    <property type="entry name" value="Ribonuclease H-like superfamily/Ribonuclease H"/>
    <property type="match status" value="1"/>
</dbReference>
<comment type="caution">
    <text evidence="9">The sequence shown here is derived from an EMBL/GenBank/DDBJ whole genome shotgun (WGS) entry which is preliminary data.</text>
</comment>
<keyword evidence="6" id="KW-0695">RNA-directed DNA polymerase</keyword>
<dbReference type="Pfam" id="PF17917">
    <property type="entry name" value="RT_RNaseH"/>
    <property type="match status" value="1"/>
</dbReference>
<reference evidence="9 10" key="1">
    <citation type="journal article" date="2017" name="Genome Biol. Evol.">
        <title>Phytophthora megakarya and P. palmivora, closely related causal agents of cacao black pod rot, underwent increases in genome sizes and gene numbers by different mechanisms.</title>
        <authorList>
            <person name="Ali S.S."/>
            <person name="Shao J."/>
            <person name="Lary D.J."/>
            <person name="Kronmiller B."/>
            <person name="Shen D."/>
            <person name="Strem M.D."/>
            <person name="Amoako-Attah I."/>
            <person name="Akrofi A.Y."/>
            <person name="Begoude B.A."/>
            <person name="Ten Hoopen G.M."/>
            <person name="Coulibaly K."/>
            <person name="Kebe B.I."/>
            <person name="Melnick R.L."/>
            <person name="Guiltinan M.J."/>
            <person name="Tyler B.M."/>
            <person name="Meinhardt L.W."/>
            <person name="Bailey B.A."/>
        </authorList>
    </citation>
    <scope>NUCLEOTIDE SEQUENCE [LARGE SCALE GENOMIC DNA]</scope>
    <source>
        <strain evidence="10">sbr112.9</strain>
    </source>
</reference>
<dbReference type="InterPro" id="IPR000477">
    <property type="entry name" value="RT_dom"/>
</dbReference>
<dbReference type="OrthoDB" id="121795at2759"/>
<accession>A0A2P4XN73</accession>
<evidence type="ECO:0000313" key="10">
    <source>
        <dbReference type="Proteomes" id="UP000237271"/>
    </source>
</evidence>
<evidence type="ECO:0000256" key="1">
    <source>
        <dbReference type="ARBA" id="ARBA00022679"/>
    </source>
</evidence>
<sequence length="817" mass="92592">MPHMSSLLEHTKGKIHFGLFDLLKGFWQLPLDKVSQELMSYITDSKIYTPRRVPQGCCDAAVHFQQTMGTASSRYYDNLLFAEDIDTYLIKLEKFFGVVEAFGLKLSALKSSLYQQKVKWCGRVICKDGISHDPARIDTLRSMSYPTTAGQSQQFLCATNWVRDSPVDYARAVHPLQQGLDMALKQSKHTKRVAAGISIQLSQSERKVFDHVNDLLATSATLAVPDDTSMTCVFTDASDTGFAVLITQVFSYDPKVPITSQQHKLLTCLSGTFSGAQLNWTVLEKEAYPIVVACDKLDYLLLNLIHVFVPHTSVKKHIKRKLLRWALKLMSFRYIIEHVDGVSNVWVDMLSRWAGQPTTTVKLKRLTRRRGSKRQTSSTERASQVLRPLGQEGFTWPTLEEFRTVQRQHQAPAGAVRDKTDVLRVDQRIWVPRDCSNLTQGLLMIAHCGAQGHRGEQAMVNHLRRLFHIPGMRNVVHTFVSARVFWKQQILASAKGSRNTFCELVECDAADSSVATAAIQDWYSQFGAPPVWVSDNGSHFKSEVVSELSKRLKTQQNFTLAYCPWINGSVERVNRDILQVLRTMILEYNFSTKDWVYLVPRVQTSLNHTALPSLGNRAPVELFTGLPCPSPLAKFYDPSLEKLVTLPKNSAAISKHLGQLRTSLCAMPKPIADQRLKQRLLNKKKERGENVVNFDVGDYVLRSRVDEKRGNKLPGTWQGPYKVLRADSHSFKIRHLVTGEELDVHASRLKFYADDEFNTTEEILEHVADQGIILAINEFKQHRWNSSINDYEVLVSWTGLESIEELVGTPKILSYRS</sequence>
<dbReference type="Gene3D" id="3.10.10.10">
    <property type="entry name" value="HIV Type 1 Reverse Transcriptase, subunit A, domain 1"/>
    <property type="match status" value="1"/>
</dbReference>
<dbReference type="GO" id="GO:0003676">
    <property type="term" value="F:nucleic acid binding"/>
    <property type="evidence" value="ECO:0007669"/>
    <property type="project" value="InterPro"/>
</dbReference>
<evidence type="ECO:0000256" key="2">
    <source>
        <dbReference type="ARBA" id="ARBA00022695"/>
    </source>
</evidence>
<dbReference type="PROSITE" id="PS50994">
    <property type="entry name" value="INTEGRASE"/>
    <property type="match status" value="1"/>
</dbReference>
<protein>
    <recommendedName>
        <fullName evidence="11">Integrase catalytic domain-containing protein</fullName>
    </recommendedName>
</protein>
<dbReference type="InterPro" id="IPR050951">
    <property type="entry name" value="Retrovirus_Pol_polyprotein"/>
</dbReference>
<dbReference type="Proteomes" id="UP000237271">
    <property type="component" value="Unassembled WGS sequence"/>
</dbReference>
<name>A0A2P4XN73_9STRA</name>
<evidence type="ECO:0008006" key="11">
    <source>
        <dbReference type="Google" id="ProtNLM"/>
    </source>
</evidence>
<keyword evidence="4" id="KW-0255">Endonuclease</keyword>
<keyword evidence="3" id="KW-0540">Nuclease</keyword>
<evidence type="ECO:0000256" key="4">
    <source>
        <dbReference type="ARBA" id="ARBA00022759"/>
    </source>
</evidence>
<dbReference type="SUPFAM" id="SSF53098">
    <property type="entry name" value="Ribonuclease H-like"/>
    <property type="match status" value="1"/>
</dbReference>
<keyword evidence="1" id="KW-0808">Transferase</keyword>
<organism evidence="9 10">
    <name type="scientific">Phytophthora palmivora</name>
    <dbReference type="NCBI Taxonomy" id="4796"/>
    <lineage>
        <taxon>Eukaryota</taxon>
        <taxon>Sar</taxon>
        <taxon>Stramenopiles</taxon>
        <taxon>Oomycota</taxon>
        <taxon>Peronosporomycetes</taxon>
        <taxon>Peronosporales</taxon>
        <taxon>Peronosporaceae</taxon>
        <taxon>Phytophthora</taxon>
    </lineage>
</organism>
<dbReference type="Pfam" id="PF00078">
    <property type="entry name" value="RVT_1"/>
    <property type="match status" value="1"/>
</dbReference>
<dbReference type="AlphaFoldDB" id="A0A2P4XN73"/>
<dbReference type="InterPro" id="IPR001584">
    <property type="entry name" value="Integrase_cat-core"/>
</dbReference>
<feature type="domain" description="Reverse transcriptase" evidence="7">
    <location>
        <begin position="1"/>
        <end position="125"/>
    </location>
</feature>
<dbReference type="PROSITE" id="PS50878">
    <property type="entry name" value="RT_POL"/>
    <property type="match status" value="1"/>
</dbReference>
<dbReference type="InterPro" id="IPR043128">
    <property type="entry name" value="Rev_trsase/Diguanyl_cyclase"/>
</dbReference>
<dbReference type="Gene3D" id="3.30.70.270">
    <property type="match status" value="2"/>
</dbReference>
<dbReference type="InterPro" id="IPR012337">
    <property type="entry name" value="RNaseH-like_sf"/>
</dbReference>
<dbReference type="EMBL" id="NCKW01009489">
    <property type="protein sequence ID" value="POM67010.1"/>
    <property type="molecule type" value="Genomic_DNA"/>
</dbReference>
<evidence type="ECO:0000256" key="5">
    <source>
        <dbReference type="ARBA" id="ARBA00022801"/>
    </source>
</evidence>
<evidence type="ECO:0000256" key="3">
    <source>
        <dbReference type="ARBA" id="ARBA00022722"/>
    </source>
</evidence>
<dbReference type="PANTHER" id="PTHR37984">
    <property type="entry name" value="PROTEIN CBG26694"/>
    <property type="match status" value="1"/>
</dbReference>